<dbReference type="Proteomes" id="UP000288794">
    <property type="component" value="Unassembled WGS sequence"/>
</dbReference>
<dbReference type="RefSeq" id="WP_128174193.1">
    <property type="nucleotide sequence ID" value="NZ_CP071409.1"/>
</dbReference>
<keyword evidence="1" id="KW-0732">Signal</keyword>
<organism evidence="2 3">
    <name type="scientific">[Pantoea] beijingensis</name>
    <dbReference type="NCBI Taxonomy" id="1324864"/>
    <lineage>
        <taxon>Bacteria</taxon>
        <taxon>Pseudomonadati</taxon>
        <taxon>Pseudomonadota</taxon>
        <taxon>Gammaproteobacteria</taxon>
        <taxon>Enterobacterales</taxon>
        <taxon>Erwiniaceae</taxon>
        <taxon>Erwinia</taxon>
    </lineage>
</organism>
<dbReference type="AlphaFoldDB" id="A0A443IHG0"/>
<evidence type="ECO:0000313" key="3">
    <source>
        <dbReference type="Proteomes" id="UP000288794"/>
    </source>
</evidence>
<reference evidence="2 3" key="1">
    <citation type="submission" date="2014-04" db="EMBL/GenBank/DDBJ databases">
        <title>Draft genome sequence of Pantoea beijingensis strain LMG 27579, an emerging pathogen to Pleurotus eryngii with potential industrial application.</title>
        <authorList>
            <person name="Xu F."/>
            <person name="Liu Y."/>
            <person name="Wang S."/>
            <person name="Yin Y."/>
            <person name="Ma Y."/>
            <person name="Zhao S."/>
            <person name="Rong C."/>
        </authorList>
    </citation>
    <scope>NUCLEOTIDE SEQUENCE [LARGE SCALE GENOMIC DNA]</scope>
    <source>
        <strain evidence="2 3">LMG 27579</strain>
    </source>
</reference>
<dbReference type="EMBL" id="JMEE01000001">
    <property type="protein sequence ID" value="RWR03463.1"/>
    <property type="molecule type" value="Genomic_DNA"/>
</dbReference>
<name>A0A443IHG0_9GAMM</name>
<feature type="signal peptide" evidence="1">
    <location>
        <begin position="1"/>
        <end position="19"/>
    </location>
</feature>
<accession>A0A443IHG0</accession>
<keyword evidence="3" id="KW-1185">Reference proteome</keyword>
<sequence>MKYWLPGVAMLLMAFTTHAENYRVVYSPNLSLEVFIDNVESNALQDWCQKSLHLRIVSGARNESQILDNFLPRVGKLLTSQCSKLTNLSWQMTNRQGTALASGTADNTNDWKPVVTADATATANASNAAPLDLSRPANSASLPQFELPGGCRFRTWWDENSQSIFIPDDRALTCSSEGWLEGSSQITRAHGDKTTTTVVDFYQGYPLVNIHAAKNSMNVVTVNNQRMVVAAQDAPDSWLVLPFNPALHAWSFGGTLLVKMDKSQADDVARVKAHVDALKKTWTPLVASEVKMTVLLVDDLHADLADPAIGAYRTVN</sequence>
<comment type="caution">
    <text evidence="2">The sequence shown here is derived from an EMBL/GenBank/DDBJ whole genome shotgun (WGS) entry which is preliminary data.</text>
</comment>
<evidence type="ECO:0000256" key="1">
    <source>
        <dbReference type="SAM" id="SignalP"/>
    </source>
</evidence>
<gene>
    <name evidence="2" type="ORF">ED28_00305</name>
</gene>
<evidence type="ECO:0000313" key="2">
    <source>
        <dbReference type="EMBL" id="RWR03463.1"/>
    </source>
</evidence>
<evidence type="ECO:0008006" key="4">
    <source>
        <dbReference type="Google" id="ProtNLM"/>
    </source>
</evidence>
<proteinExistence type="predicted"/>
<feature type="chain" id="PRO_5019070692" description="Type VI secretion system-associated protein" evidence="1">
    <location>
        <begin position="20"/>
        <end position="316"/>
    </location>
</feature>
<protein>
    <recommendedName>
        <fullName evidence="4">Type VI secretion system-associated protein</fullName>
    </recommendedName>
</protein>